<dbReference type="PANTHER" id="PTHR21666:SF270">
    <property type="entry name" value="MUREIN HYDROLASE ACTIVATOR ENVC"/>
    <property type="match status" value="1"/>
</dbReference>
<dbReference type="Pfam" id="PF01551">
    <property type="entry name" value="Peptidase_M23"/>
    <property type="match status" value="1"/>
</dbReference>
<keyword evidence="5" id="KW-1185">Reference proteome</keyword>
<dbReference type="Gene3D" id="3.10.350.10">
    <property type="entry name" value="LysM domain"/>
    <property type="match status" value="1"/>
</dbReference>
<dbReference type="Gene3D" id="2.20.230.10">
    <property type="entry name" value="Resuscitation-promoting factor rpfb"/>
    <property type="match status" value="1"/>
</dbReference>
<dbReference type="InterPro" id="IPR016047">
    <property type="entry name" value="M23ase_b-sheet_dom"/>
</dbReference>
<protein>
    <submittedName>
        <fullName evidence="4">Peptidoglycan DD-metalloendopeptidase family protein</fullName>
    </submittedName>
</protein>
<feature type="domain" description="G5" evidence="2">
    <location>
        <begin position="280"/>
        <end position="360"/>
    </location>
</feature>
<dbReference type="InterPro" id="IPR011055">
    <property type="entry name" value="Dup_hybrid_motif"/>
</dbReference>
<name>A0ABW5RQB9_9BACI</name>
<dbReference type="CDD" id="cd12797">
    <property type="entry name" value="M23_peptidase"/>
    <property type="match status" value="1"/>
</dbReference>
<evidence type="ECO:0000313" key="4">
    <source>
        <dbReference type="EMBL" id="MFD2680878.1"/>
    </source>
</evidence>
<dbReference type="Proteomes" id="UP001597506">
    <property type="component" value="Unassembled WGS sequence"/>
</dbReference>
<dbReference type="RefSeq" id="WP_377934653.1">
    <property type="nucleotide sequence ID" value="NZ_JBHUMF010000020.1"/>
</dbReference>
<dbReference type="PROSITE" id="PS51782">
    <property type="entry name" value="LYSM"/>
    <property type="match status" value="1"/>
</dbReference>
<comment type="caution">
    <text evidence="4">The sequence shown here is derived from an EMBL/GenBank/DDBJ whole genome shotgun (WGS) entry which is preliminary data.</text>
</comment>
<dbReference type="Gene3D" id="2.70.70.10">
    <property type="entry name" value="Glucose Permease (Domain IIA)"/>
    <property type="match status" value="1"/>
</dbReference>
<dbReference type="InterPro" id="IPR050570">
    <property type="entry name" value="Cell_wall_metabolism_enzyme"/>
</dbReference>
<dbReference type="InterPro" id="IPR018392">
    <property type="entry name" value="LysM"/>
</dbReference>
<evidence type="ECO:0000259" key="3">
    <source>
        <dbReference type="PROSITE" id="PS51782"/>
    </source>
</evidence>
<dbReference type="EMBL" id="JBHUMF010000020">
    <property type="protein sequence ID" value="MFD2680878.1"/>
    <property type="molecule type" value="Genomic_DNA"/>
</dbReference>
<keyword evidence="1" id="KW-0732">Signal</keyword>
<dbReference type="CDD" id="cd00118">
    <property type="entry name" value="LysM"/>
    <property type="match status" value="1"/>
</dbReference>
<organism evidence="4 5">
    <name type="scientific">Bacillus seohaeanensis</name>
    <dbReference type="NCBI Taxonomy" id="284580"/>
    <lineage>
        <taxon>Bacteria</taxon>
        <taxon>Bacillati</taxon>
        <taxon>Bacillota</taxon>
        <taxon>Bacilli</taxon>
        <taxon>Bacillales</taxon>
        <taxon>Bacillaceae</taxon>
        <taxon>Bacillus</taxon>
    </lineage>
</organism>
<dbReference type="Pfam" id="PF07501">
    <property type="entry name" value="G5"/>
    <property type="match status" value="1"/>
</dbReference>
<evidence type="ECO:0000313" key="5">
    <source>
        <dbReference type="Proteomes" id="UP001597506"/>
    </source>
</evidence>
<dbReference type="SUPFAM" id="SSF51261">
    <property type="entry name" value="Duplicated hybrid motif"/>
    <property type="match status" value="1"/>
</dbReference>
<evidence type="ECO:0000256" key="1">
    <source>
        <dbReference type="ARBA" id="ARBA00022729"/>
    </source>
</evidence>
<feature type="domain" description="LysM" evidence="3">
    <location>
        <begin position="228"/>
        <end position="273"/>
    </location>
</feature>
<dbReference type="PROSITE" id="PS51109">
    <property type="entry name" value="G5"/>
    <property type="match status" value="1"/>
</dbReference>
<dbReference type="PANTHER" id="PTHR21666">
    <property type="entry name" value="PEPTIDASE-RELATED"/>
    <property type="match status" value="1"/>
</dbReference>
<accession>A0ABW5RQB9</accession>
<reference evidence="5" key="1">
    <citation type="journal article" date="2019" name="Int. J. Syst. Evol. Microbiol.">
        <title>The Global Catalogue of Microorganisms (GCM) 10K type strain sequencing project: providing services to taxonomists for standard genome sequencing and annotation.</title>
        <authorList>
            <consortium name="The Broad Institute Genomics Platform"/>
            <consortium name="The Broad Institute Genome Sequencing Center for Infectious Disease"/>
            <person name="Wu L."/>
            <person name="Ma J."/>
        </authorList>
    </citation>
    <scope>NUCLEOTIDE SEQUENCE [LARGE SCALE GENOMIC DNA]</scope>
    <source>
        <strain evidence="5">KCTC 3913</strain>
    </source>
</reference>
<dbReference type="Pfam" id="PF01476">
    <property type="entry name" value="LysM"/>
    <property type="match status" value="1"/>
</dbReference>
<evidence type="ECO:0000259" key="2">
    <source>
        <dbReference type="PROSITE" id="PS51109"/>
    </source>
</evidence>
<dbReference type="SMART" id="SM00257">
    <property type="entry name" value="LysM"/>
    <property type="match status" value="1"/>
</dbReference>
<sequence>MNWGERISTYSTRLKKLNNNLIKKVAITTLAISTLTLTSVSAESSKENGLQTIYHIYMNNEYVGAVSDKTKIEAVTKGTLQKAKKKYPNYNVELENSVSYIKEQVFTAKTNNKQVLNKVSETISVESEAYALVINDKAVAYVKDEKAAEETIQKLKLKYVTEQELQQVKKRQADTTTTLPPLKENETRVLDVKIEEKFSFEKKEVNPSEILSPQQAVDFLLKGTRAEKKYKVQKGDVLGSIAEKHDLTTAKLLQLNPNITEDQVLQIGDEVNVTVSKPVVHVAVKRETNKIETVDYEKEVIEDSSMYKGDMKVKQEGQEGKRSVTYVVDELNGNQTSKNVKEEKVIKEPVKYIVVRGTKVTPSRGSGNFTWPTNGGYISSRQGARWGKIHKGIDIARPSNYTIKSVDNGVVVSAGFNSDGYGNKVIIDHNNGYRTLYAHLDSINVSVGETVAAGEKIGVMGQTGESTGVHLHLEVYKNGSLVNPLSMF</sequence>
<dbReference type="InterPro" id="IPR011098">
    <property type="entry name" value="G5_dom"/>
</dbReference>
<gene>
    <name evidence="4" type="ORF">ACFSUL_08995</name>
</gene>
<proteinExistence type="predicted"/>
<dbReference type="SUPFAM" id="SSF54106">
    <property type="entry name" value="LysM domain"/>
    <property type="match status" value="1"/>
</dbReference>
<dbReference type="SMART" id="SM01208">
    <property type="entry name" value="G5"/>
    <property type="match status" value="1"/>
</dbReference>
<dbReference type="InterPro" id="IPR036779">
    <property type="entry name" value="LysM_dom_sf"/>
</dbReference>